<dbReference type="InterPro" id="IPR032675">
    <property type="entry name" value="LRR_dom_sf"/>
</dbReference>
<dbReference type="AlphaFoldDB" id="A0A9P5SKQ2"/>
<dbReference type="EMBL" id="JAAAUY010000524">
    <property type="protein sequence ID" value="KAF9328878.1"/>
    <property type="molecule type" value="Genomic_DNA"/>
</dbReference>
<organism evidence="1 2">
    <name type="scientific">Podila minutissima</name>
    <dbReference type="NCBI Taxonomy" id="64525"/>
    <lineage>
        <taxon>Eukaryota</taxon>
        <taxon>Fungi</taxon>
        <taxon>Fungi incertae sedis</taxon>
        <taxon>Mucoromycota</taxon>
        <taxon>Mortierellomycotina</taxon>
        <taxon>Mortierellomycetes</taxon>
        <taxon>Mortierellales</taxon>
        <taxon>Mortierellaceae</taxon>
        <taxon>Podila</taxon>
    </lineage>
</organism>
<reference evidence="1" key="1">
    <citation type="journal article" date="2020" name="Fungal Divers.">
        <title>Resolving the Mortierellaceae phylogeny through synthesis of multi-gene phylogenetics and phylogenomics.</title>
        <authorList>
            <person name="Vandepol N."/>
            <person name="Liber J."/>
            <person name="Desiro A."/>
            <person name="Na H."/>
            <person name="Kennedy M."/>
            <person name="Barry K."/>
            <person name="Grigoriev I.V."/>
            <person name="Miller A.N."/>
            <person name="O'Donnell K."/>
            <person name="Stajich J.E."/>
            <person name="Bonito G."/>
        </authorList>
    </citation>
    <scope>NUCLEOTIDE SEQUENCE</scope>
    <source>
        <strain evidence="1">NVP1</strain>
    </source>
</reference>
<accession>A0A9P5SKQ2</accession>
<keyword evidence="2" id="KW-1185">Reference proteome</keyword>
<dbReference type="Gene3D" id="3.80.10.10">
    <property type="entry name" value="Ribonuclease Inhibitor"/>
    <property type="match status" value="1"/>
</dbReference>
<comment type="caution">
    <text evidence="1">The sequence shown here is derived from an EMBL/GenBank/DDBJ whole genome shotgun (WGS) entry which is preliminary data.</text>
</comment>
<dbReference type="Proteomes" id="UP000696485">
    <property type="component" value="Unassembled WGS sequence"/>
</dbReference>
<name>A0A9P5SKQ2_9FUNG</name>
<evidence type="ECO:0000313" key="1">
    <source>
        <dbReference type="EMBL" id="KAF9328878.1"/>
    </source>
</evidence>
<gene>
    <name evidence="1" type="ORF">BG006_008007</name>
</gene>
<evidence type="ECO:0000313" key="2">
    <source>
        <dbReference type="Proteomes" id="UP000696485"/>
    </source>
</evidence>
<sequence length="511" mass="58869">MTNPLELYEVIQRVGYFIQIHKQREDHRYWHFDFRPKDLISCLQINKTWRQALTPLLWRVYNEEEMMKLEVPPELYQANSQYFWYLELHSPWPADTLKPTQLRQLVIRGQALKASLGLLQSNRLLSLLDVSLYDNTSYSDVQKSFDYVTWLKILRFHSGASLDPDHFASFIFNNRELTELLVSSIDGFETLEQHEPMMHLTTLQLDVLLGNNPGLVQLIRFCPNLEVFWFEGYADCPFEAVATNLRECCPKVSSIRCLNTFSIISPDEVLWDNELIALINSSRRLTHFEMPIFDLTPRSTLALLTPHWSTLQLLRLDLHGFNGKDNLVNAGNILACCINLHKFVLHNENRNWLPADCLGLLRRPWLCKRLSAFTMTGIWFEAQADVDDSAEPFEKDPDDPNDVEPTMVVSQGFLGMASSTDLAHSTKNLADLSEFVPKKMLGRNGWEVHDKSPVDISEALSSKCGNRLVREILERTISLANIRKVTVNGYLYAKAGSPELRRAKALRKEQE</sequence>
<proteinExistence type="predicted"/>
<protein>
    <submittedName>
        <fullName evidence="1">Uncharacterized protein</fullName>
    </submittedName>
</protein>